<evidence type="ECO:0000313" key="2">
    <source>
        <dbReference type="Proteomes" id="UP000789366"/>
    </source>
</evidence>
<dbReference type="Proteomes" id="UP000789366">
    <property type="component" value="Unassembled WGS sequence"/>
</dbReference>
<keyword evidence="2" id="KW-1185">Reference proteome</keyword>
<gene>
    <name evidence="1" type="ORF">SPELUC_LOCUS11782</name>
</gene>
<proteinExistence type="predicted"/>
<organism evidence="1 2">
    <name type="scientific">Cetraspora pellucida</name>
    <dbReference type="NCBI Taxonomy" id="1433469"/>
    <lineage>
        <taxon>Eukaryota</taxon>
        <taxon>Fungi</taxon>
        <taxon>Fungi incertae sedis</taxon>
        <taxon>Mucoromycota</taxon>
        <taxon>Glomeromycotina</taxon>
        <taxon>Glomeromycetes</taxon>
        <taxon>Diversisporales</taxon>
        <taxon>Gigasporaceae</taxon>
        <taxon>Cetraspora</taxon>
    </lineage>
</organism>
<evidence type="ECO:0000313" key="1">
    <source>
        <dbReference type="EMBL" id="CAG8710430.1"/>
    </source>
</evidence>
<name>A0ACA9PIV3_9GLOM</name>
<accession>A0ACA9PIV3</accession>
<feature type="non-terminal residue" evidence="1">
    <location>
        <position position="1"/>
    </location>
</feature>
<comment type="caution">
    <text evidence="1">The sequence shown here is derived from an EMBL/GenBank/DDBJ whole genome shotgun (WGS) entry which is preliminary data.</text>
</comment>
<dbReference type="EMBL" id="CAJVPW010025864">
    <property type="protein sequence ID" value="CAG8710430.1"/>
    <property type="molecule type" value="Genomic_DNA"/>
</dbReference>
<reference evidence="1" key="1">
    <citation type="submission" date="2021-06" db="EMBL/GenBank/DDBJ databases">
        <authorList>
            <person name="Kallberg Y."/>
            <person name="Tangrot J."/>
            <person name="Rosling A."/>
        </authorList>
    </citation>
    <scope>NUCLEOTIDE SEQUENCE</scope>
    <source>
        <strain evidence="1">28 12/20/2015</strain>
    </source>
</reference>
<protein>
    <submittedName>
        <fullName evidence="1">2402_t:CDS:1</fullName>
    </submittedName>
</protein>
<sequence length="49" mass="5435">DVVYKVLKNNQVIKEFVKTFKPVNLASNNSEEEDSIKIPLISISTAIAS</sequence>